<evidence type="ECO:0000256" key="1">
    <source>
        <dbReference type="SAM" id="Phobius"/>
    </source>
</evidence>
<keyword evidence="3" id="KW-1185">Reference proteome</keyword>
<reference evidence="3" key="1">
    <citation type="submission" date="2016-10" db="EMBL/GenBank/DDBJ databases">
        <authorList>
            <person name="Varghese N."/>
            <person name="Submissions S."/>
        </authorList>
    </citation>
    <scope>NUCLEOTIDE SEQUENCE [LARGE SCALE GENOMIC DNA]</scope>
    <source>
        <strain evidence="3">CECT 8338</strain>
    </source>
</reference>
<dbReference type="EMBL" id="LT629787">
    <property type="protein sequence ID" value="SDT88950.1"/>
    <property type="molecule type" value="Genomic_DNA"/>
</dbReference>
<evidence type="ECO:0000313" key="2">
    <source>
        <dbReference type="EMBL" id="SDT88950.1"/>
    </source>
</evidence>
<keyword evidence="1" id="KW-1133">Transmembrane helix</keyword>
<gene>
    <name evidence="2" type="ORF">SAMN05216210_0221</name>
</gene>
<accession>A0A1H2E1D2</accession>
<proteinExistence type="predicted"/>
<protein>
    <submittedName>
        <fullName evidence="2">Uncharacterized protein</fullName>
    </submittedName>
</protein>
<evidence type="ECO:0000313" key="3">
    <source>
        <dbReference type="Proteomes" id="UP000243924"/>
    </source>
</evidence>
<organism evidence="2 3">
    <name type="scientific">Halopseudomonas salegens</name>
    <dbReference type="NCBI Taxonomy" id="1434072"/>
    <lineage>
        <taxon>Bacteria</taxon>
        <taxon>Pseudomonadati</taxon>
        <taxon>Pseudomonadota</taxon>
        <taxon>Gammaproteobacteria</taxon>
        <taxon>Pseudomonadales</taxon>
        <taxon>Pseudomonadaceae</taxon>
        <taxon>Halopseudomonas</taxon>
    </lineage>
</organism>
<dbReference type="RefSeq" id="WP_231701665.1">
    <property type="nucleotide sequence ID" value="NZ_LT629787.1"/>
</dbReference>
<feature type="transmembrane region" description="Helical" evidence="1">
    <location>
        <begin position="6"/>
        <end position="27"/>
    </location>
</feature>
<dbReference type="AlphaFoldDB" id="A0A1H2E1D2"/>
<name>A0A1H2E1D2_9GAMM</name>
<keyword evidence="1" id="KW-0472">Membrane</keyword>
<dbReference type="Proteomes" id="UP000243924">
    <property type="component" value="Chromosome I"/>
</dbReference>
<sequence length="196" mass="21881">MNRSLGFPLVTVLSLVAVAFFALGYYFSRGEAADPLQWHEEYEVSLWQPLREQQLLLGDVSRVLGPGQLWMISAEGEPALVSRYRLETDGQSWRAQATVQLAAERMDSLVAAQDWQPDMYDQPLSNEVAQALKDYPIIRMSMQPAEPIDVNQVQSSFGNPDMRLEIAGGETWIYQASGAVVAVSDEEAHSVMFGLR</sequence>
<keyword evidence="1" id="KW-0812">Transmembrane</keyword>